<keyword evidence="4" id="KW-1133">Transmembrane helix</keyword>
<keyword evidence="2" id="KW-0768">Sushi</keyword>
<accession>A0A6P8GRW7</accession>
<dbReference type="RefSeq" id="XP_031438201.1">
    <property type="nucleotide sequence ID" value="XM_031582341.2"/>
</dbReference>
<dbReference type="InterPro" id="IPR000436">
    <property type="entry name" value="Sushi_SCR_CCP_dom"/>
</dbReference>
<evidence type="ECO:0000256" key="2">
    <source>
        <dbReference type="PROSITE-ProRule" id="PRU00302"/>
    </source>
</evidence>
<keyword evidence="7" id="KW-1185">Reference proteome</keyword>
<keyword evidence="5" id="KW-0732">Signal</keyword>
<reference evidence="8 9" key="1">
    <citation type="submission" date="2025-04" db="UniProtKB">
        <authorList>
            <consortium name="RefSeq"/>
        </authorList>
    </citation>
    <scope>IDENTIFICATION</scope>
</reference>
<feature type="compositionally biased region" description="Polar residues" evidence="3">
    <location>
        <begin position="264"/>
        <end position="282"/>
    </location>
</feature>
<keyword evidence="1" id="KW-1015">Disulfide bond</keyword>
<dbReference type="GeneID" id="105898351"/>
<dbReference type="OrthoDB" id="9944172at2759"/>
<feature type="transmembrane region" description="Helical" evidence="4">
    <location>
        <begin position="217"/>
        <end position="239"/>
    </location>
</feature>
<feature type="chain" id="PRO_5044652957" evidence="5">
    <location>
        <begin position="21"/>
        <end position="292"/>
    </location>
</feature>
<evidence type="ECO:0000256" key="3">
    <source>
        <dbReference type="SAM" id="MobiDB-lite"/>
    </source>
</evidence>
<dbReference type="InterPro" id="IPR035976">
    <property type="entry name" value="Sushi/SCR/CCP_sf"/>
</dbReference>
<name>A0A6P8GRW7_CLUHA</name>
<feature type="signal peptide" evidence="5">
    <location>
        <begin position="1"/>
        <end position="20"/>
    </location>
</feature>
<comment type="caution">
    <text evidence="2">Lacks conserved residue(s) required for the propagation of feature annotation.</text>
</comment>
<dbReference type="InterPro" id="IPR042372">
    <property type="entry name" value="IL15RA"/>
</dbReference>
<dbReference type="RefSeq" id="XP_031438199.1">
    <property type="nucleotide sequence ID" value="XM_031582339.2"/>
</dbReference>
<evidence type="ECO:0000313" key="10">
    <source>
        <dbReference type="RefSeq" id="XP_031438201.1"/>
    </source>
</evidence>
<dbReference type="RefSeq" id="XP_031438202.1">
    <property type="nucleotide sequence ID" value="XM_031582342.2"/>
</dbReference>
<dbReference type="CTD" id="3601"/>
<dbReference type="AlphaFoldDB" id="A0A6P8GRW7"/>
<dbReference type="PROSITE" id="PS50923">
    <property type="entry name" value="SUSHI"/>
    <property type="match status" value="1"/>
</dbReference>
<feature type="compositionally biased region" description="Polar residues" evidence="3">
    <location>
        <begin position="108"/>
        <end position="137"/>
    </location>
</feature>
<keyword evidence="4" id="KW-0812">Transmembrane</keyword>
<evidence type="ECO:0000256" key="4">
    <source>
        <dbReference type="SAM" id="Phobius"/>
    </source>
</evidence>
<organism evidence="7 11">
    <name type="scientific">Clupea harengus</name>
    <name type="common">Atlantic herring</name>
    <dbReference type="NCBI Taxonomy" id="7950"/>
    <lineage>
        <taxon>Eukaryota</taxon>
        <taxon>Metazoa</taxon>
        <taxon>Chordata</taxon>
        <taxon>Craniata</taxon>
        <taxon>Vertebrata</taxon>
        <taxon>Euteleostomi</taxon>
        <taxon>Actinopterygii</taxon>
        <taxon>Neopterygii</taxon>
        <taxon>Teleostei</taxon>
        <taxon>Clupei</taxon>
        <taxon>Clupeiformes</taxon>
        <taxon>Clupeoidei</taxon>
        <taxon>Clupeidae</taxon>
        <taxon>Clupea</taxon>
    </lineage>
</organism>
<dbReference type="Proteomes" id="UP000515152">
    <property type="component" value="Chromosome 16"/>
</dbReference>
<feature type="region of interest" description="Disordered" evidence="3">
    <location>
        <begin position="263"/>
        <end position="292"/>
    </location>
</feature>
<dbReference type="RefSeq" id="XP_031438200.1">
    <property type="nucleotide sequence ID" value="XM_031582340.1"/>
</dbReference>
<keyword evidence="8 9" id="KW-0675">Receptor</keyword>
<dbReference type="GO" id="GO:0042010">
    <property type="term" value="F:interleukin-15 receptor activity"/>
    <property type="evidence" value="ECO:0007669"/>
    <property type="project" value="InterPro"/>
</dbReference>
<dbReference type="SUPFAM" id="SSF57535">
    <property type="entry name" value="Complement control module/SCR domain"/>
    <property type="match status" value="1"/>
</dbReference>
<sequence>MILKSVLVLLIVHKLKVTRAEGCGPPPVVEHTKPIEGTFPLNHKLRYECVTGFVRKAGTSNRITCNIIASQYVWHTGLPLTCIAKPFAITEPKVVLPKTTPKPIEYIKTSTGRPPSTIAQNSTHEATTSGKPHTTHTSLAPKAVSVATIRATSKSITFPIVTTTTTTAAWEEEETTGVNVKPPSTVSYDRLSPSPPHSFIIDLQDFTTNPAFYNQSAVVSGSVSAVFILLAVGLLLIFTKKALPWQQRRNTTDRPATYRRVAVGTTSHANTNPSCGISLSEQEASDGPDPAP</sequence>
<dbReference type="CDD" id="cd00033">
    <property type="entry name" value="CCP"/>
    <property type="match status" value="1"/>
</dbReference>
<dbReference type="PANTHER" id="PTHR15060">
    <property type="entry name" value="INTERLEUKIN-15 RECEPTOR SUBUNIT ALPHA"/>
    <property type="match status" value="1"/>
</dbReference>
<feature type="domain" description="Sushi" evidence="6">
    <location>
        <begin position="21"/>
        <end position="84"/>
    </location>
</feature>
<proteinExistence type="predicted"/>
<dbReference type="Gene3D" id="2.20.28.230">
    <property type="match status" value="1"/>
</dbReference>
<evidence type="ECO:0000313" key="9">
    <source>
        <dbReference type="RefSeq" id="XP_031438200.1"/>
    </source>
</evidence>
<evidence type="ECO:0000313" key="7">
    <source>
        <dbReference type="Proteomes" id="UP000515152"/>
    </source>
</evidence>
<gene>
    <name evidence="8 9 10 11" type="primary">il15ra</name>
</gene>
<evidence type="ECO:0000256" key="1">
    <source>
        <dbReference type="ARBA" id="ARBA00023157"/>
    </source>
</evidence>
<evidence type="ECO:0000313" key="11">
    <source>
        <dbReference type="RefSeq" id="XP_031438202.1"/>
    </source>
</evidence>
<dbReference type="Pfam" id="PF00084">
    <property type="entry name" value="Sushi"/>
    <property type="match status" value="1"/>
</dbReference>
<protein>
    <submittedName>
        <fullName evidence="8 9">Interleukin-15 receptor subunit alpha isoform X1</fullName>
    </submittedName>
</protein>
<evidence type="ECO:0000313" key="8">
    <source>
        <dbReference type="RefSeq" id="XP_031438199.1"/>
    </source>
</evidence>
<evidence type="ECO:0000256" key="5">
    <source>
        <dbReference type="SAM" id="SignalP"/>
    </source>
</evidence>
<feature type="region of interest" description="Disordered" evidence="3">
    <location>
        <begin position="105"/>
        <end position="137"/>
    </location>
</feature>
<dbReference type="PANTHER" id="PTHR15060:SF0">
    <property type="entry name" value="INTERLEUKIN-15 RECEPTOR SUBUNIT ALPHA"/>
    <property type="match status" value="1"/>
</dbReference>
<evidence type="ECO:0000259" key="6">
    <source>
        <dbReference type="PROSITE" id="PS50923"/>
    </source>
</evidence>
<dbReference type="KEGG" id="char:105898351"/>
<dbReference type="SMART" id="SM00032">
    <property type="entry name" value="CCP"/>
    <property type="match status" value="1"/>
</dbReference>
<keyword evidence="4" id="KW-0472">Membrane</keyword>